<dbReference type="AlphaFoldDB" id="A0A077ZSZ6"/>
<dbReference type="InterPro" id="IPR011009">
    <property type="entry name" value="Kinase-like_dom_sf"/>
</dbReference>
<dbReference type="Proteomes" id="UP000039865">
    <property type="component" value="Unassembled WGS sequence"/>
</dbReference>
<dbReference type="PANTHER" id="PTHR44167:SF24">
    <property type="entry name" value="SERINE_THREONINE-PROTEIN KINASE CHK2"/>
    <property type="match status" value="1"/>
</dbReference>
<dbReference type="SMART" id="SM00584">
    <property type="entry name" value="TLDc"/>
    <property type="match status" value="1"/>
</dbReference>
<name>A0A077ZSZ6_STYLE</name>
<dbReference type="CDD" id="cd14014">
    <property type="entry name" value="STKc_PknB_like"/>
    <property type="match status" value="1"/>
</dbReference>
<proteinExistence type="predicted"/>
<dbReference type="PROSITE" id="PS51886">
    <property type="entry name" value="TLDC"/>
    <property type="match status" value="1"/>
</dbReference>
<dbReference type="SUPFAM" id="SSF56112">
    <property type="entry name" value="Protein kinase-like (PK-like)"/>
    <property type="match status" value="1"/>
</dbReference>
<evidence type="ECO:0000313" key="3">
    <source>
        <dbReference type="EMBL" id="CDW72679.1"/>
    </source>
</evidence>
<dbReference type="GO" id="GO:0004674">
    <property type="term" value="F:protein serine/threonine kinase activity"/>
    <property type="evidence" value="ECO:0007669"/>
    <property type="project" value="TreeGrafter"/>
</dbReference>
<reference evidence="3 4" key="1">
    <citation type="submission" date="2014-06" db="EMBL/GenBank/DDBJ databases">
        <authorList>
            <person name="Swart Estienne"/>
        </authorList>
    </citation>
    <scope>NUCLEOTIDE SEQUENCE [LARGE SCALE GENOMIC DNA]</scope>
    <source>
        <strain evidence="3 4">130c</strain>
    </source>
</reference>
<evidence type="ECO:0000259" key="1">
    <source>
        <dbReference type="PROSITE" id="PS50011"/>
    </source>
</evidence>
<keyword evidence="4" id="KW-1185">Reference proteome</keyword>
<dbReference type="GO" id="GO:0044773">
    <property type="term" value="P:mitotic DNA damage checkpoint signaling"/>
    <property type="evidence" value="ECO:0007669"/>
    <property type="project" value="TreeGrafter"/>
</dbReference>
<evidence type="ECO:0000313" key="4">
    <source>
        <dbReference type="Proteomes" id="UP000039865"/>
    </source>
</evidence>
<dbReference type="InterPro" id="IPR000719">
    <property type="entry name" value="Prot_kinase_dom"/>
</dbReference>
<dbReference type="Pfam" id="PF07534">
    <property type="entry name" value="TLD"/>
    <property type="match status" value="1"/>
</dbReference>
<dbReference type="GO" id="GO:0005634">
    <property type="term" value="C:nucleus"/>
    <property type="evidence" value="ECO:0007669"/>
    <property type="project" value="TreeGrafter"/>
</dbReference>
<gene>
    <name evidence="3" type="primary">Contig2937.g3139</name>
    <name evidence="3" type="ORF">STYLEM_1643</name>
</gene>
<dbReference type="Gene3D" id="1.10.510.10">
    <property type="entry name" value="Transferase(Phosphotransferase) domain 1"/>
    <property type="match status" value="1"/>
</dbReference>
<feature type="domain" description="TLDc" evidence="2">
    <location>
        <begin position="398"/>
        <end position="578"/>
    </location>
</feature>
<dbReference type="InParanoid" id="A0A077ZSZ6"/>
<dbReference type="Pfam" id="PF00069">
    <property type="entry name" value="Pkinase"/>
    <property type="match status" value="1"/>
</dbReference>
<accession>A0A077ZSZ6</accession>
<dbReference type="InterPro" id="IPR006571">
    <property type="entry name" value="TLDc_dom"/>
</dbReference>
<dbReference type="GO" id="GO:0005524">
    <property type="term" value="F:ATP binding"/>
    <property type="evidence" value="ECO:0007669"/>
    <property type="project" value="InterPro"/>
</dbReference>
<sequence>MQKDISLKIRDSYARYRLENPIAKGAFGSVYNAIDILDPTLKQVAFKQQDLHIKLKGCKDEDFSIEVLRLMREIASFQLRHPNIVEILDSYLTIDGKFIIISELADSDLTKYILKRRNSADQLSVSEISVIMLQLLDGLNHIHYKGFIHRDINPQNILVFKDNQFKIGDFGIASYGAQTQLRAGKEHYMAPEIKLDFEYDKSVDIWSLGILLYYLCTGEEKIQEKTVNSIRAQKKQVPLPPNYEQFQEMFDMMTAYDSEFRPSIHQLKEQFIKLIDDSSDYVKKQNTLLAYKIKSINDQLEHEIAQQSQFLQLHLNNVQLRYDYAIQKELNDLKSKIDQYKKIIQSFIVEPHLIYEEREQIERFYDEEKKTDKLESSIQKQIVLHQNKQQEFNRLVQIYIEEQDIQKSYPRLFSLQGKCILLYKGTIDGFKAKHFHQKCDNKGPTISFILSEHGQVFGGYSSVSWTSPISPAKFKDSDAFLFSLSKNTLHVQYKNFDNAVCHNKDQMMIFGVRQTLMYNEYNDICITDDCNNQNSSFCDIGCTYLPPKGLQYKEQLTKDYLAGTFNFKVIEIEVYQVLK</sequence>
<dbReference type="EMBL" id="CCKQ01001564">
    <property type="protein sequence ID" value="CDW72679.1"/>
    <property type="molecule type" value="Genomic_DNA"/>
</dbReference>
<dbReference type="OrthoDB" id="2438600at2759"/>
<dbReference type="PANTHER" id="PTHR44167">
    <property type="entry name" value="OVARIAN-SPECIFIC SERINE/THREONINE-PROTEIN KINASE LOK-RELATED"/>
    <property type="match status" value="1"/>
</dbReference>
<protein>
    <submittedName>
        <fullName evidence="3">Tldc domain-containing protein</fullName>
    </submittedName>
</protein>
<evidence type="ECO:0000259" key="2">
    <source>
        <dbReference type="PROSITE" id="PS51886"/>
    </source>
</evidence>
<organism evidence="3 4">
    <name type="scientific">Stylonychia lemnae</name>
    <name type="common">Ciliate</name>
    <dbReference type="NCBI Taxonomy" id="5949"/>
    <lineage>
        <taxon>Eukaryota</taxon>
        <taxon>Sar</taxon>
        <taxon>Alveolata</taxon>
        <taxon>Ciliophora</taxon>
        <taxon>Intramacronucleata</taxon>
        <taxon>Spirotrichea</taxon>
        <taxon>Stichotrichia</taxon>
        <taxon>Sporadotrichida</taxon>
        <taxon>Oxytrichidae</taxon>
        <taxon>Stylonychinae</taxon>
        <taxon>Stylonychia</taxon>
    </lineage>
</organism>
<feature type="domain" description="Protein kinase" evidence="1">
    <location>
        <begin position="16"/>
        <end position="272"/>
    </location>
</feature>
<dbReference type="PROSITE" id="PS50011">
    <property type="entry name" value="PROTEIN_KINASE_DOM"/>
    <property type="match status" value="1"/>
</dbReference>